<accession>A0A9D1MHG1</accession>
<dbReference type="GO" id="GO:0003677">
    <property type="term" value="F:DNA binding"/>
    <property type="evidence" value="ECO:0007669"/>
    <property type="project" value="InterPro"/>
</dbReference>
<dbReference type="Pfam" id="PF01381">
    <property type="entry name" value="HTH_3"/>
    <property type="match status" value="1"/>
</dbReference>
<dbReference type="Proteomes" id="UP000824094">
    <property type="component" value="Unassembled WGS sequence"/>
</dbReference>
<dbReference type="SMART" id="SM00530">
    <property type="entry name" value="HTH_XRE"/>
    <property type="match status" value="1"/>
</dbReference>
<gene>
    <name evidence="2" type="ORF">IAB05_01810</name>
</gene>
<dbReference type="Gene3D" id="1.10.260.40">
    <property type="entry name" value="lambda repressor-like DNA-binding domains"/>
    <property type="match status" value="1"/>
</dbReference>
<evidence type="ECO:0000313" key="3">
    <source>
        <dbReference type="Proteomes" id="UP000824094"/>
    </source>
</evidence>
<dbReference type="AlphaFoldDB" id="A0A9D1MHG1"/>
<organism evidence="2 3">
    <name type="scientific">Candidatus Stercoripulliclostridium merdigallinarum</name>
    <dbReference type="NCBI Taxonomy" id="2840951"/>
    <lineage>
        <taxon>Bacteria</taxon>
        <taxon>Bacillati</taxon>
        <taxon>Bacillota</taxon>
        <taxon>Clostridia</taxon>
        <taxon>Eubacteriales</taxon>
        <taxon>Candidatus Stercoripulliclostridium</taxon>
    </lineage>
</organism>
<dbReference type="PROSITE" id="PS50943">
    <property type="entry name" value="HTH_CROC1"/>
    <property type="match status" value="1"/>
</dbReference>
<evidence type="ECO:0000313" key="2">
    <source>
        <dbReference type="EMBL" id="HIU60108.1"/>
    </source>
</evidence>
<dbReference type="CDD" id="cd00093">
    <property type="entry name" value="HTH_XRE"/>
    <property type="match status" value="1"/>
</dbReference>
<feature type="domain" description="HTH cro/C1-type" evidence="1">
    <location>
        <begin position="21"/>
        <end position="62"/>
    </location>
</feature>
<protein>
    <submittedName>
        <fullName evidence="2">Helix-turn-helix transcriptional regulator</fullName>
    </submittedName>
</protein>
<dbReference type="EMBL" id="DVNF01000057">
    <property type="protein sequence ID" value="HIU60108.1"/>
    <property type="molecule type" value="Genomic_DNA"/>
</dbReference>
<comment type="caution">
    <text evidence="2">The sequence shown here is derived from an EMBL/GenBank/DDBJ whole genome shotgun (WGS) entry which is preliminary data.</text>
</comment>
<evidence type="ECO:0000259" key="1">
    <source>
        <dbReference type="PROSITE" id="PS50943"/>
    </source>
</evidence>
<proteinExistence type="predicted"/>
<reference evidence="2" key="1">
    <citation type="submission" date="2020-10" db="EMBL/GenBank/DDBJ databases">
        <authorList>
            <person name="Gilroy R."/>
        </authorList>
    </citation>
    <scope>NUCLEOTIDE SEQUENCE</scope>
    <source>
        <strain evidence="2">18911</strain>
    </source>
</reference>
<name>A0A9D1MHG1_9FIRM</name>
<reference evidence="2" key="2">
    <citation type="journal article" date="2021" name="PeerJ">
        <title>Extensive microbial diversity within the chicken gut microbiome revealed by metagenomics and culture.</title>
        <authorList>
            <person name="Gilroy R."/>
            <person name="Ravi A."/>
            <person name="Getino M."/>
            <person name="Pursley I."/>
            <person name="Horton D.L."/>
            <person name="Alikhan N.F."/>
            <person name="Baker D."/>
            <person name="Gharbi K."/>
            <person name="Hall N."/>
            <person name="Watson M."/>
            <person name="Adriaenssens E.M."/>
            <person name="Foster-Nyarko E."/>
            <person name="Jarju S."/>
            <person name="Secka A."/>
            <person name="Antonio M."/>
            <person name="Oren A."/>
            <person name="Chaudhuri R.R."/>
            <person name="La Ragione R."/>
            <person name="Hildebrand F."/>
            <person name="Pallen M.J."/>
        </authorList>
    </citation>
    <scope>NUCLEOTIDE SEQUENCE</scope>
    <source>
        <strain evidence="2">18911</strain>
    </source>
</reference>
<dbReference type="InterPro" id="IPR010982">
    <property type="entry name" value="Lambda_DNA-bd_dom_sf"/>
</dbReference>
<dbReference type="InterPro" id="IPR001387">
    <property type="entry name" value="Cro/C1-type_HTH"/>
</dbReference>
<sequence length="69" mass="7897">MSLIKERLIEELRYSPYTTVELAKKVGVSPEMITQYRTTDKLPKLETFAELCKALDCSADYILGLTDRP</sequence>
<dbReference type="SUPFAM" id="SSF47413">
    <property type="entry name" value="lambda repressor-like DNA-binding domains"/>
    <property type="match status" value="1"/>
</dbReference>